<organism evidence="3 4">
    <name type="scientific">Petrolisthes cinctipes</name>
    <name type="common">Flat porcelain crab</name>
    <dbReference type="NCBI Taxonomy" id="88211"/>
    <lineage>
        <taxon>Eukaryota</taxon>
        <taxon>Metazoa</taxon>
        <taxon>Ecdysozoa</taxon>
        <taxon>Arthropoda</taxon>
        <taxon>Crustacea</taxon>
        <taxon>Multicrustacea</taxon>
        <taxon>Malacostraca</taxon>
        <taxon>Eumalacostraca</taxon>
        <taxon>Eucarida</taxon>
        <taxon>Decapoda</taxon>
        <taxon>Pleocyemata</taxon>
        <taxon>Anomura</taxon>
        <taxon>Galatheoidea</taxon>
        <taxon>Porcellanidae</taxon>
        <taxon>Petrolisthes</taxon>
    </lineage>
</organism>
<accession>A0AAE1G8C9</accession>
<reference evidence="3" key="1">
    <citation type="submission" date="2023-10" db="EMBL/GenBank/DDBJ databases">
        <title>Genome assemblies of two species of porcelain crab, Petrolisthes cinctipes and Petrolisthes manimaculis (Anomura: Porcellanidae).</title>
        <authorList>
            <person name="Angst P."/>
        </authorList>
    </citation>
    <scope>NUCLEOTIDE SEQUENCE</scope>
    <source>
        <strain evidence="3">PB745_01</strain>
        <tissue evidence="3">Gill</tissue>
    </source>
</reference>
<evidence type="ECO:0000313" key="3">
    <source>
        <dbReference type="EMBL" id="KAK3887997.1"/>
    </source>
</evidence>
<keyword evidence="4" id="KW-1185">Reference proteome</keyword>
<name>A0AAE1G8C9_PETCI</name>
<dbReference type="EMBL" id="JAWQEG010000595">
    <property type="protein sequence ID" value="KAK3887997.1"/>
    <property type="molecule type" value="Genomic_DNA"/>
</dbReference>
<comment type="caution">
    <text evidence="3">The sequence shown here is derived from an EMBL/GenBank/DDBJ whole genome shotgun (WGS) entry which is preliminary data.</text>
</comment>
<gene>
    <name evidence="3" type="ORF">Pcinc_007909</name>
</gene>
<feature type="region of interest" description="Disordered" evidence="1">
    <location>
        <begin position="1"/>
        <end position="58"/>
    </location>
</feature>
<keyword evidence="2" id="KW-0812">Transmembrane</keyword>
<feature type="non-terminal residue" evidence="3">
    <location>
        <position position="114"/>
    </location>
</feature>
<keyword evidence="2" id="KW-1133">Transmembrane helix</keyword>
<feature type="compositionally biased region" description="Pro residues" evidence="1">
    <location>
        <begin position="29"/>
        <end position="46"/>
    </location>
</feature>
<dbReference type="Proteomes" id="UP001286313">
    <property type="component" value="Unassembled WGS sequence"/>
</dbReference>
<evidence type="ECO:0000256" key="1">
    <source>
        <dbReference type="SAM" id="MobiDB-lite"/>
    </source>
</evidence>
<protein>
    <submittedName>
        <fullName evidence="3">Uncharacterized protein</fullName>
    </submittedName>
</protein>
<feature type="transmembrane region" description="Helical" evidence="2">
    <location>
        <begin position="89"/>
        <end position="108"/>
    </location>
</feature>
<dbReference type="AlphaFoldDB" id="A0AAE1G8C9"/>
<feature type="compositionally biased region" description="Low complexity" evidence="1">
    <location>
        <begin position="47"/>
        <end position="58"/>
    </location>
</feature>
<evidence type="ECO:0000313" key="4">
    <source>
        <dbReference type="Proteomes" id="UP001286313"/>
    </source>
</evidence>
<sequence length="114" mass="12600">MRGNDSNDVCEPLHPRSTLYRRRLSPRQPTTPPSSPPRPPAPPRRPPNLSSSTPISSSFSFPSFSLSNSSFITYATTYSTSSTHVPLPLLPISLLLFVVYVSGILVKWSGFSFY</sequence>
<keyword evidence="2" id="KW-0472">Membrane</keyword>
<evidence type="ECO:0000256" key="2">
    <source>
        <dbReference type="SAM" id="Phobius"/>
    </source>
</evidence>
<proteinExistence type="predicted"/>